<dbReference type="Proteomes" id="UP000614350">
    <property type="component" value="Unassembled WGS sequence"/>
</dbReference>
<proteinExistence type="predicted"/>
<accession>A0A834JAW4</accession>
<comment type="caution">
    <text evidence="2">The sequence shown here is derived from an EMBL/GenBank/DDBJ whole genome shotgun (WGS) entry which is preliminary data.</text>
</comment>
<dbReference type="AlphaFoldDB" id="A0A834JAW4"/>
<evidence type="ECO:0000256" key="1">
    <source>
        <dbReference type="SAM" id="MobiDB-lite"/>
    </source>
</evidence>
<protein>
    <submittedName>
        <fullName evidence="2">Uncharacterized protein</fullName>
    </submittedName>
</protein>
<reference evidence="2" key="1">
    <citation type="journal article" date="2020" name="G3 (Bethesda)">
        <title>High-Quality Assemblies for Three Invasive Social Wasps from the &lt;i&gt;Vespula&lt;/i&gt; Genus.</title>
        <authorList>
            <person name="Harrop T.W.R."/>
            <person name="Guhlin J."/>
            <person name="McLaughlin G.M."/>
            <person name="Permina E."/>
            <person name="Stockwell P."/>
            <person name="Gilligan J."/>
            <person name="Le Lec M.F."/>
            <person name="Gruber M.A.M."/>
            <person name="Quinn O."/>
            <person name="Lovegrove M."/>
            <person name="Duncan E.J."/>
            <person name="Remnant E.J."/>
            <person name="Van Eeckhoven J."/>
            <person name="Graham B."/>
            <person name="Knapp R.A."/>
            <person name="Langford K.W."/>
            <person name="Kronenberg Z."/>
            <person name="Press M.O."/>
            <person name="Eacker S.M."/>
            <person name="Wilson-Rankin E.E."/>
            <person name="Purcell J."/>
            <person name="Lester P.J."/>
            <person name="Dearden P.K."/>
        </authorList>
    </citation>
    <scope>NUCLEOTIDE SEQUENCE</scope>
    <source>
        <strain evidence="2">Marl-1</strain>
    </source>
</reference>
<keyword evidence="3" id="KW-1185">Reference proteome</keyword>
<dbReference type="EMBL" id="JACSEA010000019">
    <property type="protein sequence ID" value="KAF7382246.1"/>
    <property type="molecule type" value="Genomic_DNA"/>
</dbReference>
<name>A0A834JAW4_VESVU</name>
<organism evidence="2 3">
    <name type="scientific">Vespula vulgaris</name>
    <name type="common">Yellow jacket</name>
    <name type="synonym">Wasp</name>
    <dbReference type="NCBI Taxonomy" id="7454"/>
    <lineage>
        <taxon>Eukaryota</taxon>
        <taxon>Metazoa</taxon>
        <taxon>Ecdysozoa</taxon>
        <taxon>Arthropoda</taxon>
        <taxon>Hexapoda</taxon>
        <taxon>Insecta</taxon>
        <taxon>Pterygota</taxon>
        <taxon>Neoptera</taxon>
        <taxon>Endopterygota</taxon>
        <taxon>Hymenoptera</taxon>
        <taxon>Apocrita</taxon>
        <taxon>Aculeata</taxon>
        <taxon>Vespoidea</taxon>
        <taxon>Vespidae</taxon>
        <taxon>Vespinae</taxon>
        <taxon>Vespula</taxon>
    </lineage>
</organism>
<sequence>MSECGLATLILLHGKSGSVPRGISGSRSVSQEHFFQIYKTGKEKKMSMIYPGDEDLEYRIVSTQLSKGNNYEEGKQQREPSVPNDHGTNRPFLSIKYLC</sequence>
<gene>
    <name evidence="2" type="ORF">HZH66_013678</name>
</gene>
<evidence type="ECO:0000313" key="3">
    <source>
        <dbReference type="Proteomes" id="UP000614350"/>
    </source>
</evidence>
<evidence type="ECO:0000313" key="2">
    <source>
        <dbReference type="EMBL" id="KAF7382246.1"/>
    </source>
</evidence>
<feature type="region of interest" description="Disordered" evidence="1">
    <location>
        <begin position="67"/>
        <end position="90"/>
    </location>
</feature>